<proteinExistence type="predicted"/>
<dbReference type="EMBL" id="LK996017">
    <property type="protein sequence ID" value="CDX04891.1"/>
    <property type="molecule type" value="Genomic_DNA"/>
</dbReference>
<accession>A0A098BAI9</accession>
<reference evidence="2" key="1">
    <citation type="submission" date="2014-07" db="EMBL/GenBank/DDBJ databases">
        <authorList>
            <person name="Hornung V.Bastian."/>
        </authorList>
    </citation>
    <scope>NUCLEOTIDE SEQUENCE</scope>
    <source>
        <strain evidence="2">PCE-S</strain>
    </source>
</reference>
<feature type="region of interest" description="Disordered" evidence="1">
    <location>
        <begin position="1"/>
        <end position="25"/>
    </location>
</feature>
<gene>
    <name evidence="2" type="ORF">DPCES_5005</name>
</gene>
<evidence type="ECO:0000313" key="2">
    <source>
        <dbReference type="EMBL" id="CDX04891.1"/>
    </source>
</evidence>
<dbReference type="AlphaFoldDB" id="A0A098BAI9"/>
<dbReference type="RefSeq" id="WP_208926495.1">
    <property type="nucleotide sequence ID" value="NZ_LK996017.1"/>
</dbReference>
<protein>
    <submittedName>
        <fullName evidence="2">Uncharacterized protein</fullName>
    </submittedName>
</protein>
<evidence type="ECO:0000256" key="1">
    <source>
        <dbReference type="SAM" id="MobiDB-lite"/>
    </source>
</evidence>
<sequence length="61" mass="6737">MVRLKDFCGHPRSTGRGADADNHGIVGHSGGKLGLVRIILFRQDNRAIDLSSQGRDHQRWG</sequence>
<name>A0A098BAI9_DESHA</name>
<organism evidence="2">
    <name type="scientific">Desulfitobacterium hafniense</name>
    <name type="common">Desulfitobacterium frappieri</name>
    <dbReference type="NCBI Taxonomy" id="49338"/>
    <lineage>
        <taxon>Bacteria</taxon>
        <taxon>Bacillati</taxon>
        <taxon>Bacillota</taxon>
        <taxon>Clostridia</taxon>
        <taxon>Eubacteriales</taxon>
        <taxon>Desulfitobacteriaceae</taxon>
        <taxon>Desulfitobacterium</taxon>
    </lineage>
</organism>